<dbReference type="GO" id="GO:0032133">
    <property type="term" value="C:chromosome passenger complex"/>
    <property type="evidence" value="ECO:0007669"/>
    <property type="project" value="TreeGrafter"/>
</dbReference>
<feature type="domain" description="Inner centromere protein ARK-binding" evidence="9">
    <location>
        <begin position="27"/>
        <end position="86"/>
    </location>
</feature>
<dbReference type="AlphaFoldDB" id="A0A8X6G816"/>
<proteinExistence type="inferred from homology"/>
<keyword evidence="6" id="KW-0206">Cytoskeleton</keyword>
<sequence>MSNKTQKKDRNSEKKDQNSDVSSYEISDTSNNSFNNNVTKHKKIPPWASGIYLKKLLLKQYYESPDTDRIFGDYRNQKAIDLADIFTTDKSLYHKRTSSANWSSDESPK</sequence>
<name>A0A8X6G816_TRICU</name>
<protein>
    <submittedName>
        <fullName evidence="10">INCENP_ARK-bind domain-containing protein</fullName>
    </submittedName>
</protein>
<evidence type="ECO:0000256" key="3">
    <source>
        <dbReference type="ARBA" id="ARBA00010042"/>
    </source>
</evidence>
<keyword evidence="5" id="KW-0159">Chromosome partition</keyword>
<evidence type="ECO:0000256" key="6">
    <source>
        <dbReference type="ARBA" id="ARBA00023212"/>
    </source>
</evidence>
<feature type="compositionally biased region" description="Polar residues" evidence="8">
    <location>
        <begin position="19"/>
        <end position="38"/>
    </location>
</feature>
<feature type="region of interest" description="Disordered" evidence="8">
    <location>
        <begin position="1"/>
        <end position="40"/>
    </location>
</feature>
<evidence type="ECO:0000259" key="9">
    <source>
        <dbReference type="Pfam" id="PF03941"/>
    </source>
</evidence>
<evidence type="ECO:0000256" key="2">
    <source>
        <dbReference type="ARBA" id="ARBA00004186"/>
    </source>
</evidence>
<dbReference type="GO" id="GO:0005634">
    <property type="term" value="C:nucleus"/>
    <property type="evidence" value="ECO:0007669"/>
    <property type="project" value="UniProtKB-SubCell"/>
</dbReference>
<evidence type="ECO:0000313" key="10">
    <source>
        <dbReference type="EMBL" id="GFQ97643.1"/>
    </source>
</evidence>
<evidence type="ECO:0000313" key="11">
    <source>
        <dbReference type="Proteomes" id="UP000887116"/>
    </source>
</evidence>
<evidence type="ECO:0000256" key="8">
    <source>
        <dbReference type="SAM" id="MobiDB-lite"/>
    </source>
</evidence>
<keyword evidence="11" id="KW-1185">Reference proteome</keyword>
<dbReference type="GO" id="GO:1990385">
    <property type="term" value="C:meiotic spindle midzone"/>
    <property type="evidence" value="ECO:0007669"/>
    <property type="project" value="TreeGrafter"/>
</dbReference>
<dbReference type="GO" id="GO:0051310">
    <property type="term" value="P:metaphase chromosome alignment"/>
    <property type="evidence" value="ECO:0007669"/>
    <property type="project" value="TreeGrafter"/>
</dbReference>
<keyword evidence="4" id="KW-0963">Cytoplasm</keyword>
<dbReference type="Pfam" id="PF03941">
    <property type="entry name" value="INCENP_ARK-bind"/>
    <property type="match status" value="1"/>
</dbReference>
<dbReference type="GO" id="GO:0000776">
    <property type="term" value="C:kinetochore"/>
    <property type="evidence" value="ECO:0007669"/>
    <property type="project" value="TreeGrafter"/>
</dbReference>
<dbReference type="Proteomes" id="UP000887116">
    <property type="component" value="Unassembled WGS sequence"/>
</dbReference>
<dbReference type="PANTHER" id="PTHR13142">
    <property type="entry name" value="INNER CENTROMERE PROTEIN"/>
    <property type="match status" value="1"/>
</dbReference>
<dbReference type="OrthoDB" id="6437904at2759"/>
<comment type="similarity">
    <text evidence="3">Belongs to the INCENP family.</text>
</comment>
<evidence type="ECO:0000256" key="1">
    <source>
        <dbReference type="ARBA" id="ARBA00004123"/>
    </source>
</evidence>
<gene>
    <name evidence="10" type="primary">AVEN_107301_1</name>
    <name evidence="10" type="ORF">TNCT_632981</name>
</gene>
<dbReference type="PANTHER" id="PTHR13142:SF1">
    <property type="entry name" value="INNER CENTROMERE PROTEIN"/>
    <property type="match status" value="1"/>
</dbReference>
<comment type="subcellular location">
    <subcellularLocation>
        <location evidence="2">Cytoplasm</location>
        <location evidence="2">Cytoskeleton</location>
        <location evidence="2">Spindle</location>
    </subcellularLocation>
    <subcellularLocation>
        <location evidence="1">Nucleus</location>
    </subcellularLocation>
</comment>
<dbReference type="GO" id="GO:0030496">
    <property type="term" value="C:midbody"/>
    <property type="evidence" value="ECO:0007669"/>
    <property type="project" value="TreeGrafter"/>
</dbReference>
<comment type="caution">
    <text evidence="10">The sequence shown here is derived from an EMBL/GenBank/DDBJ whole genome shotgun (WGS) entry which is preliminary data.</text>
</comment>
<dbReference type="GO" id="GO:0051257">
    <property type="term" value="P:meiotic spindle midzone assembly"/>
    <property type="evidence" value="ECO:0007669"/>
    <property type="project" value="TreeGrafter"/>
</dbReference>
<accession>A0A8X6G816</accession>
<keyword evidence="7" id="KW-0539">Nucleus</keyword>
<evidence type="ECO:0000256" key="5">
    <source>
        <dbReference type="ARBA" id="ARBA00022829"/>
    </source>
</evidence>
<organism evidence="10 11">
    <name type="scientific">Trichonephila clavata</name>
    <name type="common">Joro spider</name>
    <name type="synonym">Nephila clavata</name>
    <dbReference type="NCBI Taxonomy" id="2740835"/>
    <lineage>
        <taxon>Eukaryota</taxon>
        <taxon>Metazoa</taxon>
        <taxon>Ecdysozoa</taxon>
        <taxon>Arthropoda</taxon>
        <taxon>Chelicerata</taxon>
        <taxon>Arachnida</taxon>
        <taxon>Araneae</taxon>
        <taxon>Araneomorphae</taxon>
        <taxon>Entelegynae</taxon>
        <taxon>Araneoidea</taxon>
        <taxon>Nephilidae</taxon>
        <taxon>Trichonephila</taxon>
    </lineage>
</organism>
<dbReference type="GO" id="GO:0000281">
    <property type="term" value="P:mitotic cytokinesis"/>
    <property type="evidence" value="ECO:0007669"/>
    <property type="project" value="TreeGrafter"/>
</dbReference>
<evidence type="ECO:0000256" key="7">
    <source>
        <dbReference type="ARBA" id="ARBA00023242"/>
    </source>
</evidence>
<dbReference type="Gene3D" id="6.10.250.2990">
    <property type="match status" value="1"/>
</dbReference>
<feature type="compositionally biased region" description="Basic and acidic residues" evidence="8">
    <location>
        <begin position="1"/>
        <end position="18"/>
    </location>
</feature>
<reference evidence="10" key="1">
    <citation type="submission" date="2020-07" db="EMBL/GenBank/DDBJ databases">
        <title>Multicomponent nature underlies the extraordinary mechanical properties of spider dragline silk.</title>
        <authorList>
            <person name="Kono N."/>
            <person name="Nakamura H."/>
            <person name="Mori M."/>
            <person name="Yoshida Y."/>
            <person name="Ohtoshi R."/>
            <person name="Malay A.D."/>
            <person name="Moran D.A.P."/>
            <person name="Tomita M."/>
            <person name="Numata K."/>
            <person name="Arakawa K."/>
        </authorList>
    </citation>
    <scope>NUCLEOTIDE SEQUENCE</scope>
</reference>
<dbReference type="EMBL" id="BMAO01014863">
    <property type="protein sequence ID" value="GFQ97643.1"/>
    <property type="molecule type" value="Genomic_DNA"/>
</dbReference>
<dbReference type="InterPro" id="IPR005635">
    <property type="entry name" value="Inner_centromere_prot_ARK-bd"/>
</dbReference>
<evidence type="ECO:0000256" key="4">
    <source>
        <dbReference type="ARBA" id="ARBA00022490"/>
    </source>
</evidence>